<name>T2GD05_MEGG1</name>
<evidence type="ECO:0000256" key="6">
    <source>
        <dbReference type="ARBA" id="ARBA00022989"/>
    </source>
</evidence>
<dbReference type="GO" id="GO:0005886">
    <property type="term" value="C:plasma membrane"/>
    <property type="evidence" value="ECO:0007669"/>
    <property type="project" value="UniProtKB-SubCell"/>
</dbReference>
<dbReference type="KEGG" id="dgg:DGI_2251"/>
<feature type="region of interest" description="Disordered" evidence="10">
    <location>
        <begin position="1"/>
        <end position="20"/>
    </location>
</feature>
<dbReference type="OrthoDB" id="9790355at2"/>
<dbReference type="CDD" id="cd04606">
    <property type="entry name" value="CBS_pair_Mg_transporter"/>
    <property type="match status" value="1"/>
</dbReference>
<proteinExistence type="inferred from homology"/>
<gene>
    <name evidence="12" type="ORF">DGI_2251</name>
</gene>
<dbReference type="Gene3D" id="1.25.60.10">
    <property type="entry name" value="MgtE N-terminal domain-like"/>
    <property type="match status" value="1"/>
</dbReference>
<dbReference type="AlphaFoldDB" id="T2GD05"/>
<dbReference type="PANTHER" id="PTHR43773">
    <property type="entry name" value="MAGNESIUM TRANSPORTER MGTE"/>
    <property type="match status" value="1"/>
</dbReference>
<dbReference type="STRING" id="1121448.DGI_2251"/>
<dbReference type="Pfam" id="PF00571">
    <property type="entry name" value="CBS"/>
    <property type="match status" value="2"/>
</dbReference>
<keyword evidence="4 9" id="KW-0812">Transmembrane</keyword>
<reference evidence="13" key="2">
    <citation type="submission" date="2013-07" db="EMBL/GenBank/DDBJ databases">
        <authorList>
            <person name="Morais-Silva F.O."/>
            <person name="Rezende A.M."/>
            <person name="Pimentel C."/>
            <person name="Resende D.M."/>
            <person name="Santos C.I."/>
            <person name="Clemente C."/>
            <person name="de Oliveira L.M."/>
            <person name="da Silva S.M."/>
            <person name="Costa D.A."/>
            <person name="Varela-Raposo A."/>
            <person name="Horacio E.C.A."/>
            <person name="Matos M."/>
            <person name="Flores O."/>
            <person name="Ruiz J.C."/>
            <person name="Rodrigues-Pousada C."/>
        </authorList>
    </citation>
    <scope>NUCLEOTIDE SEQUENCE [LARGE SCALE GENOMIC DNA]</scope>
    <source>
        <strain evidence="13">ATCC 19364 / DSM 1382 / NCIMB 9332 / VKM B-1759</strain>
    </source>
</reference>
<dbReference type="InterPro" id="IPR006668">
    <property type="entry name" value="Mg_transptr_MgtE_intracell_dom"/>
</dbReference>
<evidence type="ECO:0000256" key="8">
    <source>
        <dbReference type="PROSITE-ProRule" id="PRU00703"/>
    </source>
</evidence>
<evidence type="ECO:0000256" key="10">
    <source>
        <dbReference type="SAM" id="MobiDB-lite"/>
    </source>
</evidence>
<dbReference type="SMART" id="SM00924">
    <property type="entry name" value="MgtE_N"/>
    <property type="match status" value="1"/>
</dbReference>
<feature type="transmembrane region" description="Helical" evidence="9">
    <location>
        <begin position="430"/>
        <end position="453"/>
    </location>
</feature>
<evidence type="ECO:0000313" key="12">
    <source>
        <dbReference type="EMBL" id="AGW14006.1"/>
    </source>
</evidence>
<feature type="transmembrane region" description="Helical" evidence="9">
    <location>
        <begin position="392"/>
        <end position="418"/>
    </location>
</feature>
<dbReference type="Pfam" id="PF01769">
    <property type="entry name" value="MgtE"/>
    <property type="match status" value="1"/>
</dbReference>
<comment type="similarity">
    <text evidence="2 9">Belongs to the SLC41A transporter family.</text>
</comment>
<feature type="transmembrane region" description="Helical" evidence="9">
    <location>
        <begin position="365"/>
        <end position="386"/>
    </location>
</feature>
<comment type="subcellular location">
    <subcellularLocation>
        <location evidence="9">Cell membrane</location>
        <topology evidence="9">Multi-pass membrane protein</topology>
    </subcellularLocation>
    <subcellularLocation>
        <location evidence="1">Membrane</location>
        <topology evidence="1">Multi-pass membrane protein</topology>
    </subcellularLocation>
</comment>
<comment type="function">
    <text evidence="9">Acts as a magnesium transporter.</text>
</comment>
<dbReference type="eggNOG" id="COG2239">
    <property type="taxonomic scope" value="Bacteria"/>
</dbReference>
<keyword evidence="7 9" id="KW-0472">Membrane</keyword>
<keyword evidence="3 9" id="KW-0813">Transport</keyword>
<keyword evidence="13" id="KW-1185">Reference proteome</keyword>
<dbReference type="HOGENOM" id="CLU_037408_1_1_7"/>
<evidence type="ECO:0000256" key="9">
    <source>
        <dbReference type="RuleBase" id="RU362011"/>
    </source>
</evidence>
<dbReference type="InterPro" id="IPR006669">
    <property type="entry name" value="MgtE_transporter"/>
</dbReference>
<organism evidence="12 13">
    <name type="scientific">Megalodesulfovibrio gigas (strain ATCC 19364 / DSM 1382 / NCIMB 9332 / VKM B-1759)</name>
    <name type="common">Desulfovibrio gigas</name>
    <dbReference type="NCBI Taxonomy" id="1121448"/>
    <lineage>
        <taxon>Bacteria</taxon>
        <taxon>Pseudomonadati</taxon>
        <taxon>Thermodesulfobacteriota</taxon>
        <taxon>Desulfovibrionia</taxon>
        <taxon>Desulfovibrionales</taxon>
        <taxon>Desulfovibrionaceae</taxon>
        <taxon>Megalodesulfovibrio</taxon>
    </lineage>
</organism>
<protein>
    <recommendedName>
        <fullName evidence="9">Magnesium transporter MgtE</fullName>
    </recommendedName>
</protein>
<dbReference type="InterPro" id="IPR046342">
    <property type="entry name" value="CBS_dom_sf"/>
</dbReference>
<feature type="compositionally biased region" description="Basic and acidic residues" evidence="10">
    <location>
        <begin position="1"/>
        <end position="12"/>
    </location>
</feature>
<evidence type="ECO:0000256" key="1">
    <source>
        <dbReference type="ARBA" id="ARBA00004141"/>
    </source>
</evidence>
<dbReference type="InterPro" id="IPR000644">
    <property type="entry name" value="CBS_dom"/>
</dbReference>
<dbReference type="SUPFAM" id="SSF161093">
    <property type="entry name" value="MgtE membrane domain-like"/>
    <property type="match status" value="1"/>
</dbReference>
<comment type="caution">
    <text evidence="9">Lacks conserved residue(s) required for the propagation of feature annotation.</text>
</comment>
<dbReference type="Gene3D" id="3.10.580.10">
    <property type="entry name" value="CBS-domain"/>
    <property type="match status" value="1"/>
</dbReference>
<feature type="transmembrane region" description="Helical" evidence="9">
    <location>
        <begin position="291"/>
        <end position="311"/>
    </location>
</feature>
<evidence type="ECO:0000259" key="11">
    <source>
        <dbReference type="PROSITE" id="PS51371"/>
    </source>
</evidence>
<keyword evidence="5 9" id="KW-0460">Magnesium</keyword>
<dbReference type="GO" id="GO:0015095">
    <property type="term" value="F:magnesium ion transmembrane transporter activity"/>
    <property type="evidence" value="ECO:0007669"/>
    <property type="project" value="UniProtKB-UniRule"/>
</dbReference>
<dbReference type="PATRIC" id="fig|1121448.10.peg.2204"/>
<dbReference type="PANTHER" id="PTHR43773:SF1">
    <property type="entry name" value="MAGNESIUM TRANSPORTER MGTE"/>
    <property type="match status" value="1"/>
</dbReference>
<dbReference type="GO" id="GO:0046872">
    <property type="term" value="F:metal ion binding"/>
    <property type="evidence" value="ECO:0007669"/>
    <property type="project" value="UniProtKB-KW"/>
</dbReference>
<evidence type="ECO:0000256" key="5">
    <source>
        <dbReference type="ARBA" id="ARBA00022842"/>
    </source>
</evidence>
<dbReference type="RefSeq" id="WP_021760954.1">
    <property type="nucleotide sequence ID" value="NC_022444.1"/>
</dbReference>
<accession>T2GD05</accession>
<feature type="domain" description="CBS" evidence="11">
    <location>
        <begin position="207"/>
        <end position="265"/>
    </location>
</feature>
<dbReference type="InterPro" id="IPR038076">
    <property type="entry name" value="MgtE_N_sf"/>
</dbReference>
<dbReference type="EMBL" id="CP006585">
    <property type="protein sequence ID" value="AGW14006.1"/>
    <property type="molecule type" value="Genomic_DNA"/>
</dbReference>
<dbReference type="SUPFAM" id="SSF54631">
    <property type="entry name" value="CBS-domain pair"/>
    <property type="match status" value="1"/>
</dbReference>
<dbReference type="SMART" id="SM00116">
    <property type="entry name" value="CBS"/>
    <property type="match status" value="2"/>
</dbReference>
<dbReference type="NCBIfam" id="TIGR00400">
    <property type="entry name" value="mgtE"/>
    <property type="match status" value="1"/>
</dbReference>
<dbReference type="Gene3D" id="1.10.357.20">
    <property type="entry name" value="SLC41 divalent cation transporters, integral membrane domain"/>
    <property type="match status" value="1"/>
</dbReference>
<dbReference type="InterPro" id="IPR006667">
    <property type="entry name" value="SLC41_membr_dom"/>
</dbReference>
<keyword evidence="6 9" id="KW-1133">Transmembrane helix</keyword>
<dbReference type="Proteomes" id="UP000016587">
    <property type="component" value="Chromosome"/>
</dbReference>
<evidence type="ECO:0000256" key="3">
    <source>
        <dbReference type="ARBA" id="ARBA00022448"/>
    </source>
</evidence>
<evidence type="ECO:0000256" key="4">
    <source>
        <dbReference type="ARBA" id="ARBA00022692"/>
    </source>
</evidence>
<dbReference type="SUPFAM" id="SSF158791">
    <property type="entry name" value="MgtE N-terminal domain-like"/>
    <property type="match status" value="1"/>
</dbReference>
<evidence type="ECO:0000256" key="7">
    <source>
        <dbReference type="ARBA" id="ARBA00023136"/>
    </source>
</evidence>
<sequence>MEMDKQEMDIRHPSQAPRDAESLAGLVHDQQESFENVHPADAADHLEAMPLEEQVETVGNLDPEDAANAISEMDTHRRAQLIATLDPDQAAHIFSQMPYDDAADVLDELPRPLRETMLKRMHKEDAAQIAHLMRYDPDTAGGVMNTENVILDHGLTADQAIAILRRDIEDKEIPYYAYIVDEDERLKGVASLRELLVARPGVLLRDLIKDQTLITVHSRTDKEEVARSLSHYNFLALPVVDDAGKFLGVVTHDDVIDIIHEEASEDMLGMVGAGVDETVDTPWRQSVLKRLPWLCVNMFTSLMAAIVVGFFEESIEKMAILAVLMGIVCNQGGNTGQQSLAVVIRQLVLEAMDRKKSSHAIRRELRIGLLNGLVIGVLVSAAVTLVTKNLVLGMVMGGALLMNMTLGATVGASIPLVLRRLGRDPAQASSIFLTACTDTGGFLIFLGLATLFLL</sequence>
<dbReference type="InterPro" id="IPR036739">
    <property type="entry name" value="SLC41_membr_dom_sf"/>
</dbReference>
<comment type="subunit">
    <text evidence="9">Homodimer.</text>
</comment>
<dbReference type="PROSITE" id="PS51371">
    <property type="entry name" value="CBS"/>
    <property type="match status" value="1"/>
</dbReference>
<keyword evidence="9" id="KW-1003">Cell membrane</keyword>
<keyword evidence="9" id="KW-0479">Metal-binding</keyword>
<reference evidence="12 13" key="1">
    <citation type="journal article" date="2013" name="J. Bacteriol.">
        <title>Roles of HynAB and Ech, the only two hydrogenases found in the model sulfate reducer Desulfovibrio gigas.</title>
        <authorList>
            <person name="Morais-Silva F.O."/>
            <person name="Santos C.I."/>
            <person name="Rodrigues R."/>
            <person name="Pereira I.A."/>
            <person name="Rodrigues-Pousada C."/>
        </authorList>
    </citation>
    <scope>NUCLEOTIDE SEQUENCE [LARGE SCALE GENOMIC DNA]</scope>
    <source>
        <strain evidence="13">ATCC 19364 / DSM 1382 / NCIMB 9332 / VKM B-1759</strain>
    </source>
</reference>
<evidence type="ECO:0000256" key="2">
    <source>
        <dbReference type="ARBA" id="ARBA00009749"/>
    </source>
</evidence>
<evidence type="ECO:0000313" key="13">
    <source>
        <dbReference type="Proteomes" id="UP000016587"/>
    </source>
</evidence>
<dbReference type="Pfam" id="PF03448">
    <property type="entry name" value="MgtE_N"/>
    <property type="match status" value="1"/>
</dbReference>
<keyword evidence="8" id="KW-0129">CBS domain</keyword>